<sequence length="202" mass="21464">MRQTTDTRIVVIGDELAAGAGDARALGWVGRVAAKTAPLGPHVQFFGLGIPGEDSVGMAGRWQSEALRRFSKTSDNRLVLAPGRGDITSGLSLARSRLNLANILDEALSAEVSTFVVGPPPVLDADTNRRVGELASGFADVASRRSVAYVDTFTPLVAHEQWRSDLAGTDGHCPGQAGYGLMAWLVLHRGWYSWLSLPDPAA</sequence>
<dbReference type="InterPro" id="IPR036514">
    <property type="entry name" value="SGNH_hydro_sf"/>
</dbReference>
<keyword evidence="3" id="KW-1185">Reference proteome</keyword>
<evidence type="ECO:0000259" key="1">
    <source>
        <dbReference type="Pfam" id="PF13472"/>
    </source>
</evidence>
<dbReference type="AlphaFoldDB" id="A0A7Z0D3E8"/>
<dbReference type="EMBL" id="JACBZP010000001">
    <property type="protein sequence ID" value="NYI68125.1"/>
    <property type="molecule type" value="Genomic_DNA"/>
</dbReference>
<evidence type="ECO:0000313" key="3">
    <source>
        <dbReference type="Proteomes" id="UP000539111"/>
    </source>
</evidence>
<name>A0A7Z0D3E8_9MICO</name>
<feature type="domain" description="SGNH hydrolase-type esterase" evidence="1">
    <location>
        <begin position="11"/>
        <end position="179"/>
    </location>
</feature>
<dbReference type="SUPFAM" id="SSF52266">
    <property type="entry name" value="SGNH hydrolase"/>
    <property type="match status" value="1"/>
</dbReference>
<comment type="caution">
    <text evidence="2">The sequence shown here is derived from an EMBL/GenBank/DDBJ whole genome shotgun (WGS) entry which is preliminary data.</text>
</comment>
<organism evidence="2 3">
    <name type="scientific">Spelaeicoccus albus</name>
    <dbReference type="NCBI Taxonomy" id="1280376"/>
    <lineage>
        <taxon>Bacteria</taxon>
        <taxon>Bacillati</taxon>
        <taxon>Actinomycetota</taxon>
        <taxon>Actinomycetes</taxon>
        <taxon>Micrococcales</taxon>
        <taxon>Brevibacteriaceae</taxon>
        <taxon>Spelaeicoccus</taxon>
    </lineage>
</organism>
<dbReference type="Proteomes" id="UP000539111">
    <property type="component" value="Unassembled WGS sequence"/>
</dbReference>
<evidence type="ECO:0000313" key="2">
    <source>
        <dbReference type="EMBL" id="NYI68125.1"/>
    </source>
</evidence>
<gene>
    <name evidence="2" type="ORF">BJY26_002431</name>
</gene>
<dbReference type="RefSeq" id="WP_179428509.1">
    <property type="nucleotide sequence ID" value="NZ_JACBZP010000001.1"/>
</dbReference>
<dbReference type="Gene3D" id="3.40.50.1110">
    <property type="entry name" value="SGNH hydrolase"/>
    <property type="match status" value="1"/>
</dbReference>
<proteinExistence type="predicted"/>
<reference evidence="2 3" key="1">
    <citation type="submission" date="2020-07" db="EMBL/GenBank/DDBJ databases">
        <title>Sequencing the genomes of 1000 actinobacteria strains.</title>
        <authorList>
            <person name="Klenk H.-P."/>
        </authorList>
    </citation>
    <scope>NUCLEOTIDE SEQUENCE [LARGE SCALE GENOMIC DNA]</scope>
    <source>
        <strain evidence="2 3">DSM 26341</strain>
    </source>
</reference>
<accession>A0A7Z0D3E8</accession>
<protein>
    <submittedName>
        <fullName evidence="2">Lysophospholipase L1-like esterase</fullName>
    </submittedName>
</protein>
<dbReference type="InterPro" id="IPR013830">
    <property type="entry name" value="SGNH_hydro"/>
</dbReference>
<dbReference type="Pfam" id="PF13472">
    <property type="entry name" value="Lipase_GDSL_2"/>
    <property type="match status" value="1"/>
</dbReference>